<feature type="domain" description="Endonuclease/exonuclease/phosphatase" evidence="1">
    <location>
        <begin position="46"/>
        <end position="121"/>
    </location>
</feature>
<reference evidence="2" key="1">
    <citation type="submission" date="2022-01" db="EMBL/GenBank/DDBJ databases">
        <authorList>
            <person name="Braso-Vives M."/>
        </authorList>
    </citation>
    <scope>NUCLEOTIDE SEQUENCE</scope>
</reference>
<dbReference type="Gene3D" id="3.60.10.10">
    <property type="entry name" value="Endonuclease/exonuclease/phosphatase"/>
    <property type="match status" value="1"/>
</dbReference>
<dbReference type="SUPFAM" id="SSF56219">
    <property type="entry name" value="DNase I-like"/>
    <property type="match status" value="1"/>
</dbReference>
<dbReference type="InterPro" id="IPR005135">
    <property type="entry name" value="Endo/exonuclease/phosphatase"/>
</dbReference>
<dbReference type="OrthoDB" id="409048at2759"/>
<dbReference type="Pfam" id="PF14529">
    <property type="entry name" value="Exo_endo_phos_2"/>
    <property type="match status" value="1"/>
</dbReference>
<name>A0A8J9VH02_BRALA</name>
<keyword evidence="3" id="KW-1185">Reference proteome</keyword>
<accession>A0A8J9VH02</accession>
<gene>
    <name evidence="2" type="primary">Hypp5758</name>
    <name evidence="2" type="ORF">BLAG_LOCUS3562</name>
</gene>
<sequence>MHLVIFHGSCVHGSAIYVRDKTSVKSSSVHSADGLEILRVKTNNITITSVYKPPSTPFKWPEDLSTDDAVHLVIGDFSSHSSNWEYSDTNEDGELVEEWALEGNLVLLNRANDKPSFHSARWRKGYNPDLALLPAF</sequence>
<evidence type="ECO:0000313" key="3">
    <source>
        <dbReference type="Proteomes" id="UP000838412"/>
    </source>
</evidence>
<evidence type="ECO:0000313" key="2">
    <source>
        <dbReference type="EMBL" id="CAH1239203.1"/>
    </source>
</evidence>
<protein>
    <submittedName>
        <fullName evidence="2">Hypp5758 protein</fullName>
    </submittedName>
</protein>
<dbReference type="AlphaFoldDB" id="A0A8J9VH02"/>
<evidence type="ECO:0000259" key="1">
    <source>
        <dbReference type="Pfam" id="PF14529"/>
    </source>
</evidence>
<dbReference type="PANTHER" id="PTHR36688">
    <property type="entry name" value="ENDO/EXONUCLEASE/PHOSPHATASE DOMAIN-CONTAINING PROTEIN"/>
    <property type="match status" value="1"/>
</dbReference>
<dbReference type="Proteomes" id="UP000838412">
    <property type="component" value="Chromosome 10"/>
</dbReference>
<dbReference type="GO" id="GO:0003824">
    <property type="term" value="F:catalytic activity"/>
    <property type="evidence" value="ECO:0007669"/>
    <property type="project" value="InterPro"/>
</dbReference>
<proteinExistence type="predicted"/>
<dbReference type="PANTHER" id="PTHR36688:SF1">
    <property type="entry name" value="ENDONUCLEASE_EXONUCLEASE_PHOSPHATASE DOMAIN-CONTAINING PROTEIN"/>
    <property type="match status" value="1"/>
</dbReference>
<dbReference type="InterPro" id="IPR052560">
    <property type="entry name" value="RdDP_mobile_element"/>
</dbReference>
<dbReference type="EMBL" id="OV696695">
    <property type="protein sequence ID" value="CAH1239203.1"/>
    <property type="molecule type" value="Genomic_DNA"/>
</dbReference>
<organism evidence="2 3">
    <name type="scientific">Branchiostoma lanceolatum</name>
    <name type="common">Common lancelet</name>
    <name type="synonym">Amphioxus lanceolatum</name>
    <dbReference type="NCBI Taxonomy" id="7740"/>
    <lineage>
        <taxon>Eukaryota</taxon>
        <taxon>Metazoa</taxon>
        <taxon>Chordata</taxon>
        <taxon>Cephalochordata</taxon>
        <taxon>Leptocardii</taxon>
        <taxon>Amphioxiformes</taxon>
        <taxon>Branchiostomatidae</taxon>
        <taxon>Branchiostoma</taxon>
    </lineage>
</organism>
<dbReference type="InterPro" id="IPR036691">
    <property type="entry name" value="Endo/exonu/phosph_ase_sf"/>
</dbReference>